<dbReference type="InterPro" id="IPR004146">
    <property type="entry name" value="DC1"/>
</dbReference>
<evidence type="ECO:0000256" key="1">
    <source>
        <dbReference type="ARBA" id="ARBA00022737"/>
    </source>
</evidence>
<comment type="caution">
    <text evidence="3">The sequence shown here is derived from an EMBL/GenBank/DDBJ whole genome shotgun (WGS) entry which is preliminary data.</text>
</comment>
<dbReference type="SUPFAM" id="SSF57889">
    <property type="entry name" value="Cysteine-rich domain"/>
    <property type="match status" value="2"/>
</dbReference>
<dbReference type="EMBL" id="BMAC01000672">
    <property type="protein sequence ID" value="GFQ01287.1"/>
    <property type="molecule type" value="Genomic_DNA"/>
</dbReference>
<dbReference type="Proteomes" id="UP000653305">
    <property type="component" value="Unassembled WGS sequence"/>
</dbReference>
<keyword evidence="4" id="KW-1185">Reference proteome</keyword>
<evidence type="ECO:0000259" key="2">
    <source>
        <dbReference type="Pfam" id="PF03107"/>
    </source>
</evidence>
<evidence type="ECO:0000313" key="4">
    <source>
        <dbReference type="Proteomes" id="UP000653305"/>
    </source>
</evidence>
<dbReference type="InterPro" id="IPR046349">
    <property type="entry name" value="C1-like_sf"/>
</dbReference>
<accession>A0A830CPR5</accession>
<dbReference type="OrthoDB" id="1877533at2759"/>
<dbReference type="PANTHER" id="PTHR46288:SF13">
    <property type="entry name" value="DC1 DOMAIN CONTAINING PROTEIN"/>
    <property type="match status" value="1"/>
</dbReference>
<dbReference type="PANTHER" id="PTHR46288">
    <property type="entry name" value="PHORBOL-ESTER/DAG-TYPE DOMAIN-CONTAINING PROTEIN"/>
    <property type="match status" value="1"/>
</dbReference>
<organism evidence="3 4">
    <name type="scientific">Phtheirospermum japonicum</name>
    <dbReference type="NCBI Taxonomy" id="374723"/>
    <lineage>
        <taxon>Eukaryota</taxon>
        <taxon>Viridiplantae</taxon>
        <taxon>Streptophyta</taxon>
        <taxon>Embryophyta</taxon>
        <taxon>Tracheophyta</taxon>
        <taxon>Spermatophyta</taxon>
        <taxon>Magnoliopsida</taxon>
        <taxon>eudicotyledons</taxon>
        <taxon>Gunneridae</taxon>
        <taxon>Pentapetalae</taxon>
        <taxon>asterids</taxon>
        <taxon>lamiids</taxon>
        <taxon>Lamiales</taxon>
        <taxon>Orobanchaceae</taxon>
        <taxon>Orobanchaceae incertae sedis</taxon>
        <taxon>Phtheirospermum</taxon>
    </lineage>
</organism>
<evidence type="ECO:0000313" key="3">
    <source>
        <dbReference type="EMBL" id="GFQ01287.1"/>
    </source>
</evidence>
<gene>
    <name evidence="3" type="ORF">PHJA_002272600</name>
</gene>
<feature type="domain" description="DC1" evidence="2">
    <location>
        <begin position="80"/>
        <end position="123"/>
    </location>
</feature>
<sequence>MGRPKAEPPSDQASNIVHFSHPHPLHISNPQTLPQNFSCSACNLNDAIGPVYTCKPCNFTLHLKCYQLPQKIQHPFDQSHALTLQPRPVYPEGLFSCDACGNQGGGFSYHCGPCGVDLHTTCATLPTQFAHKCHYHQLGLHYVAPYPGNAFSCDVCNRAGSKTWLYRCCEGCEFDAHLTCVAKLVPGAARIQQPQQIRSVMYPPQPSNFVNPPNNGAYCAPPRPQPVVMGPPQGQFTVNPGYPYNSNLNQPVYGIGTGPVNGGGLANQVVIAAAEGVASGVAQATTEAVIQGIFGGGGGGGVVLWMFWDWGGGPVMDGGSCYDGGYGGTDGGYGGGDCTY</sequence>
<protein>
    <submittedName>
        <fullName evidence="3">Probable nucleoredoxin 1</fullName>
    </submittedName>
</protein>
<name>A0A830CPR5_9LAMI</name>
<keyword evidence="1" id="KW-0677">Repeat</keyword>
<feature type="domain" description="DC1" evidence="2">
    <location>
        <begin position="19"/>
        <end position="65"/>
    </location>
</feature>
<dbReference type="AlphaFoldDB" id="A0A830CPR5"/>
<proteinExistence type="predicted"/>
<reference evidence="3" key="1">
    <citation type="submission" date="2020-07" db="EMBL/GenBank/DDBJ databases">
        <title>Ethylene signaling mediates host invasion by parasitic plants.</title>
        <authorList>
            <person name="Yoshida S."/>
        </authorList>
    </citation>
    <scope>NUCLEOTIDE SEQUENCE</scope>
    <source>
        <strain evidence="3">Okayama</strain>
    </source>
</reference>
<dbReference type="Pfam" id="PF03107">
    <property type="entry name" value="C1_2"/>
    <property type="match status" value="2"/>
</dbReference>